<evidence type="ECO:0000256" key="1">
    <source>
        <dbReference type="SAM" id="SignalP"/>
    </source>
</evidence>
<evidence type="ECO:0000313" key="3">
    <source>
        <dbReference type="Proteomes" id="UP001061361"/>
    </source>
</evidence>
<protein>
    <recommendedName>
        <fullName evidence="4">PEP-CTERM protein-sorting domain-containing protein</fullName>
    </recommendedName>
</protein>
<accession>A0ABN6RYM7</accession>
<keyword evidence="3" id="KW-1185">Reference proteome</keyword>
<reference evidence="2" key="1">
    <citation type="submission" date="2022-08" db="EMBL/GenBank/DDBJ databases">
        <title>Genome Sequence of the sulphate-reducing bacterium, Pseudodesulfovibrio portus JCM14722.</title>
        <authorList>
            <person name="Kondo R."/>
            <person name="Kataoka T."/>
        </authorList>
    </citation>
    <scope>NUCLEOTIDE SEQUENCE</scope>
    <source>
        <strain evidence="2">JCM 14722</strain>
    </source>
</reference>
<sequence length="231" mass="25703">MKRIIKYCALALVLFMLGATASFASAVLPGSYGTATHSTPKWQELATATSQTGVFWSVDGGATWTQDTDLKLGLGDTIQFQFNMYKRNYGTHYADFLKAWADWGQGGPFDSGDVVGFWKQELEGYGTNAPSGDTYTFYSDEYTMTDAMFGDLFLRARVTCSESLLNNWNAQWSTPDATYDLAFLPTGNLYQGEVEEWHLTISKTPLPPSVLMFGTGLIGMLAVTRRRFLKF</sequence>
<keyword evidence="1" id="KW-0732">Signal</keyword>
<evidence type="ECO:0000313" key="2">
    <source>
        <dbReference type="EMBL" id="BDQ34600.1"/>
    </source>
</evidence>
<dbReference type="EMBL" id="AP026708">
    <property type="protein sequence ID" value="BDQ34600.1"/>
    <property type="molecule type" value="Genomic_DNA"/>
</dbReference>
<proteinExistence type="predicted"/>
<feature type="chain" id="PRO_5047120090" description="PEP-CTERM protein-sorting domain-containing protein" evidence="1">
    <location>
        <begin position="25"/>
        <end position="231"/>
    </location>
</feature>
<evidence type="ECO:0008006" key="4">
    <source>
        <dbReference type="Google" id="ProtNLM"/>
    </source>
</evidence>
<gene>
    <name evidence="2" type="ORF">JCM14722_21420</name>
</gene>
<name>A0ABN6RYM7_9BACT</name>
<dbReference type="Proteomes" id="UP001061361">
    <property type="component" value="Chromosome"/>
</dbReference>
<organism evidence="2 3">
    <name type="scientific">Pseudodesulfovibrio portus</name>
    <dbReference type="NCBI Taxonomy" id="231439"/>
    <lineage>
        <taxon>Bacteria</taxon>
        <taxon>Pseudomonadati</taxon>
        <taxon>Thermodesulfobacteriota</taxon>
        <taxon>Desulfovibrionia</taxon>
        <taxon>Desulfovibrionales</taxon>
        <taxon>Desulfovibrionaceae</taxon>
    </lineage>
</organism>
<feature type="signal peptide" evidence="1">
    <location>
        <begin position="1"/>
        <end position="24"/>
    </location>
</feature>